<evidence type="ECO:0000256" key="7">
    <source>
        <dbReference type="RuleBase" id="RU003797"/>
    </source>
</evidence>
<dbReference type="Pfam" id="PF04002">
    <property type="entry name" value="RadC"/>
    <property type="match status" value="1"/>
</dbReference>
<dbReference type="PANTHER" id="PTHR30471:SF3">
    <property type="entry name" value="UPF0758 PROTEIN YEES-RELATED"/>
    <property type="match status" value="1"/>
</dbReference>
<dbReference type="InterPro" id="IPR037518">
    <property type="entry name" value="MPN"/>
</dbReference>
<dbReference type="RefSeq" id="WP_078712267.1">
    <property type="nucleotide sequence ID" value="NZ_FUWY01000005.1"/>
</dbReference>
<feature type="domain" description="MPN" evidence="8">
    <location>
        <begin position="103"/>
        <end position="225"/>
    </location>
</feature>
<evidence type="ECO:0000256" key="2">
    <source>
        <dbReference type="ARBA" id="ARBA00022670"/>
    </source>
</evidence>
<accession>A0A1T4P3G8</accession>
<evidence type="ECO:0000256" key="3">
    <source>
        <dbReference type="ARBA" id="ARBA00022723"/>
    </source>
</evidence>
<dbReference type="PANTHER" id="PTHR30471">
    <property type="entry name" value="DNA REPAIR PROTEIN RADC"/>
    <property type="match status" value="1"/>
</dbReference>
<protein>
    <submittedName>
        <fullName evidence="9">DNA repair protein RadC</fullName>
    </submittedName>
</protein>
<dbReference type="STRING" id="118967.SAMN02745191_1861"/>
<evidence type="ECO:0000256" key="4">
    <source>
        <dbReference type="ARBA" id="ARBA00022801"/>
    </source>
</evidence>
<keyword evidence="6" id="KW-0482">Metalloprotease</keyword>
<name>A0A1T4P3G8_9FIRM</name>
<dbReference type="GO" id="GO:0008237">
    <property type="term" value="F:metallopeptidase activity"/>
    <property type="evidence" value="ECO:0007669"/>
    <property type="project" value="UniProtKB-KW"/>
</dbReference>
<dbReference type="Proteomes" id="UP000243297">
    <property type="component" value="Unassembled WGS sequence"/>
</dbReference>
<dbReference type="Pfam" id="PF20582">
    <property type="entry name" value="UPF0758_N"/>
    <property type="match status" value="1"/>
</dbReference>
<dbReference type="NCBIfam" id="NF000642">
    <property type="entry name" value="PRK00024.1"/>
    <property type="match status" value="1"/>
</dbReference>
<dbReference type="GO" id="GO:0006508">
    <property type="term" value="P:proteolysis"/>
    <property type="evidence" value="ECO:0007669"/>
    <property type="project" value="UniProtKB-KW"/>
</dbReference>
<gene>
    <name evidence="9" type="ORF">SAMN02745191_1861</name>
</gene>
<proteinExistence type="inferred from homology"/>
<dbReference type="OrthoDB" id="9804482at2"/>
<sequence length="225" mass="25332">MALVREIPIDERPREKAMSFGVKTLTNVELLAILIRNGYQGYSSLKIAEELLKKANGIGGLTKLSNHELTSIKGIKKIKALELIACIELARRISYEDVKKKDVIKDPSNLIEWLKNEIGSETQENFLVVYLNVKNHVITYRILFKGTLDCSLVHPREIFKEALLHSSSKILLVHNHPSSDIEPSIADIEMTQQIVECGDMMGIIVLDHIIVSNHSHLSFRAKGLL</sequence>
<evidence type="ECO:0000256" key="1">
    <source>
        <dbReference type="ARBA" id="ARBA00010243"/>
    </source>
</evidence>
<evidence type="ECO:0000313" key="9">
    <source>
        <dbReference type="EMBL" id="SJZ85847.1"/>
    </source>
</evidence>
<keyword evidence="3" id="KW-0479">Metal-binding</keyword>
<dbReference type="PROSITE" id="PS50249">
    <property type="entry name" value="MPN"/>
    <property type="match status" value="1"/>
</dbReference>
<evidence type="ECO:0000259" key="8">
    <source>
        <dbReference type="PROSITE" id="PS50249"/>
    </source>
</evidence>
<dbReference type="EMBL" id="FUWY01000005">
    <property type="protein sequence ID" value="SJZ85847.1"/>
    <property type="molecule type" value="Genomic_DNA"/>
</dbReference>
<evidence type="ECO:0000313" key="10">
    <source>
        <dbReference type="Proteomes" id="UP000243297"/>
    </source>
</evidence>
<dbReference type="InterPro" id="IPR025657">
    <property type="entry name" value="RadC_JAB"/>
</dbReference>
<keyword evidence="10" id="KW-1185">Reference proteome</keyword>
<dbReference type="InterPro" id="IPR046778">
    <property type="entry name" value="UPF0758_N"/>
</dbReference>
<dbReference type="Gene3D" id="3.40.140.10">
    <property type="entry name" value="Cytidine Deaminase, domain 2"/>
    <property type="match status" value="1"/>
</dbReference>
<organism evidence="9 10">
    <name type="scientific">Anaerorhabdus furcosa</name>
    <dbReference type="NCBI Taxonomy" id="118967"/>
    <lineage>
        <taxon>Bacteria</taxon>
        <taxon>Bacillati</taxon>
        <taxon>Bacillota</taxon>
        <taxon>Erysipelotrichia</taxon>
        <taxon>Erysipelotrichales</taxon>
        <taxon>Erysipelotrichaceae</taxon>
        <taxon>Anaerorhabdus</taxon>
    </lineage>
</organism>
<dbReference type="AlphaFoldDB" id="A0A1T4P3G8"/>
<comment type="similarity">
    <text evidence="1 7">Belongs to the UPF0758 family.</text>
</comment>
<keyword evidence="2" id="KW-0645">Protease</keyword>
<dbReference type="NCBIfam" id="TIGR00608">
    <property type="entry name" value="radc"/>
    <property type="match status" value="1"/>
</dbReference>
<evidence type="ECO:0000256" key="6">
    <source>
        <dbReference type="ARBA" id="ARBA00023049"/>
    </source>
</evidence>
<dbReference type="InterPro" id="IPR001405">
    <property type="entry name" value="UPF0758"/>
</dbReference>
<reference evidence="10" key="1">
    <citation type="submission" date="2017-02" db="EMBL/GenBank/DDBJ databases">
        <authorList>
            <person name="Varghese N."/>
            <person name="Submissions S."/>
        </authorList>
    </citation>
    <scope>NUCLEOTIDE SEQUENCE [LARGE SCALE GENOMIC DNA]</scope>
    <source>
        <strain evidence="10">ATCC 25662</strain>
    </source>
</reference>
<keyword evidence="5" id="KW-0862">Zinc</keyword>
<keyword evidence="4" id="KW-0378">Hydrolase</keyword>
<dbReference type="CDD" id="cd08071">
    <property type="entry name" value="MPN_DUF2466"/>
    <property type="match status" value="1"/>
</dbReference>
<dbReference type="GO" id="GO:0046872">
    <property type="term" value="F:metal ion binding"/>
    <property type="evidence" value="ECO:0007669"/>
    <property type="project" value="UniProtKB-KW"/>
</dbReference>
<evidence type="ECO:0000256" key="5">
    <source>
        <dbReference type="ARBA" id="ARBA00022833"/>
    </source>
</evidence>